<proteinExistence type="predicted"/>
<dbReference type="EMBL" id="VDCV01000016">
    <property type="protein sequence ID" value="KAB5519705.1"/>
    <property type="molecule type" value="Genomic_DNA"/>
</dbReference>
<dbReference type="InterPro" id="IPR011332">
    <property type="entry name" value="Ribosomal_zn-bd"/>
</dbReference>
<dbReference type="GO" id="GO:0005840">
    <property type="term" value="C:ribosome"/>
    <property type="evidence" value="ECO:0007669"/>
    <property type="project" value="UniProtKB-KW"/>
</dbReference>
<keyword evidence="1" id="KW-0689">Ribosomal protein</keyword>
<dbReference type="Gene3D" id="4.10.1060.50">
    <property type="match status" value="1"/>
</dbReference>
<sequence>MIAKYEFKVIEVPDIDFHSLTLSAGDDLQPVDFHGWCYARLHPRAVNCRKKKCGHTEAQEEDQVNDHDCCIGAWDEFECEILDLLFFVTLLESGFSKTTCDSSP</sequence>
<evidence type="ECO:0000256" key="2">
    <source>
        <dbReference type="ARBA" id="ARBA00023274"/>
    </source>
</evidence>
<gene>
    <name evidence="4" type="ORF">DKX38_024024</name>
</gene>
<name>A0A5N5JRI3_9ROSI</name>
<evidence type="ECO:0000313" key="4">
    <source>
        <dbReference type="EMBL" id="KAB5519705.1"/>
    </source>
</evidence>
<dbReference type="InterPro" id="IPR038587">
    <property type="entry name" value="Ribosomal_eL40_sf"/>
</dbReference>
<dbReference type="SUPFAM" id="SSF57829">
    <property type="entry name" value="Zn-binding ribosomal proteins"/>
    <property type="match status" value="1"/>
</dbReference>
<keyword evidence="5" id="KW-1185">Reference proteome</keyword>
<comment type="caution">
    <text evidence="4">The sequence shown here is derived from an EMBL/GenBank/DDBJ whole genome shotgun (WGS) entry which is preliminary data.</text>
</comment>
<feature type="domain" description="Large ribosomal subunit protein eL40" evidence="3">
    <location>
        <begin position="22"/>
        <end position="65"/>
    </location>
</feature>
<dbReference type="InterPro" id="IPR001975">
    <property type="entry name" value="Ribosomal_eL40_dom"/>
</dbReference>
<accession>A0A5N5JRI3</accession>
<evidence type="ECO:0000259" key="3">
    <source>
        <dbReference type="SMART" id="SM01377"/>
    </source>
</evidence>
<dbReference type="AlphaFoldDB" id="A0A5N5JRI3"/>
<keyword evidence="2" id="KW-0687">Ribonucleoprotein</keyword>
<organism evidence="4 5">
    <name type="scientific">Salix brachista</name>
    <dbReference type="NCBI Taxonomy" id="2182728"/>
    <lineage>
        <taxon>Eukaryota</taxon>
        <taxon>Viridiplantae</taxon>
        <taxon>Streptophyta</taxon>
        <taxon>Embryophyta</taxon>
        <taxon>Tracheophyta</taxon>
        <taxon>Spermatophyta</taxon>
        <taxon>Magnoliopsida</taxon>
        <taxon>eudicotyledons</taxon>
        <taxon>Gunneridae</taxon>
        <taxon>Pentapetalae</taxon>
        <taxon>rosids</taxon>
        <taxon>fabids</taxon>
        <taxon>Malpighiales</taxon>
        <taxon>Salicaceae</taxon>
        <taxon>Saliceae</taxon>
        <taxon>Salix</taxon>
    </lineage>
</organism>
<dbReference type="GO" id="GO:0006412">
    <property type="term" value="P:translation"/>
    <property type="evidence" value="ECO:0007669"/>
    <property type="project" value="InterPro"/>
</dbReference>
<evidence type="ECO:0000313" key="5">
    <source>
        <dbReference type="Proteomes" id="UP000326939"/>
    </source>
</evidence>
<dbReference type="GO" id="GO:0003735">
    <property type="term" value="F:structural constituent of ribosome"/>
    <property type="evidence" value="ECO:0007669"/>
    <property type="project" value="InterPro"/>
</dbReference>
<evidence type="ECO:0000256" key="1">
    <source>
        <dbReference type="ARBA" id="ARBA00022980"/>
    </source>
</evidence>
<dbReference type="Proteomes" id="UP000326939">
    <property type="component" value="Chromosome 16"/>
</dbReference>
<dbReference type="SMART" id="SM01377">
    <property type="entry name" value="Ribosomal_L40e"/>
    <property type="match status" value="1"/>
</dbReference>
<dbReference type="Pfam" id="PF01020">
    <property type="entry name" value="Ribosomal_L40e"/>
    <property type="match status" value="1"/>
</dbReference>
<dbReference type="GO" id="GO:1990904">
    <property type="term" value="C:ribonucleoprotein complex"/>
    <property type="evidence" value="ECO:0007669"/>
    <property type="project" value="UniProtKB-KW"/>
</dbReference>
<reference evidence="5" key="1">
    <citation type="journal article" date="2019" name="Gigascience">
        <title>De novo genome assembly of the endangered Acer yangbiense, a plant species with extremely small populations endemic to Yunnan Province, China.</title>
        <authorList>
            <person name="Yang J."/>
            <person name="Wariss H.M."/>
            <person name="Tao L."/>
            <person name="Zhang R."/>
            <person name="Yun Q."/>
            <person name="Hollingsworth P."/>
            <person name="Dao Z."/>
            <person name="Luo G."/>
            <person name="Guo H."/>
            <person name="Ma Y."/>
            <person name="Sun W."/>
        </authorList>
    </citation>
    <scope>NUCLEOTIDE SEQUENCE [LARGE SCALE GENOMIC DNA]</scope>
    <source>
        <strain evidence="5">cv. br00</strain>
    </source>
</reference>
<protein>
    <recommendedName>
        <fullName evidence="3">Large ribosomal subunit protein eL40 domain-containing protein</fullName>
    </recommendedName>
</protein>